<organism evidence="10 11">
    <name type="scientific">Candidatus Yanofskybacteria bacterium RIFCSPHIGHO2_02_FULL_43_22</name>
    <dbReference type="NCBI Taxonomy" id="1802681"/>
    <lineage>
        <taxon>Bacteria</taxon>
        <taxon>Candidatus Yanofskyibacteriota</taxon>
    </lineage>
</organism>
<dbReference type="PANTHER" id="PTHR33908:SF11">
    <property type="entry name" value="MEMBRANE PROTEIN"/>
    <property type="match status" value="1"/>
</dbReference>
<feature type="transmembrane region" description="Helical" evidence="8">
    <location>
        <begin position="387"/>
        <end position="406"/>
    </location>
</feature>
<evidence type="ECO:0000256" key="4">
    <source>
        <dbReference type="ARBA" id="ARBA00022679"/>
    </source>
</evidence>
<feature type="transmembrane region" description="Helical" evidence="8">
    <location>
        <begin position="320"/>
        <end position="338"/>
    </location>
</feature>
<dbReference type="Proteomes" id="UP000176581">
    <property type="component" value="Unassembled WGS sequence"/>
</dbReference>
<feature type="domain" description="Glycosyltransferase RgtA/B/C/D-like" evidence="9">
    <location>
        <begin position="105"/>
        <end position="237"/>
    </location>
</feature>
<dbReference type="InterPro" id="IPR038731">
    <property type="entry name" value="RgtA/B/C-like"/>
</dbReference>
<keyword evidence="5 8" id="KW-0812">Transmembrane</keyword>
<keyword evidence="4" id="KW-0808">Transferase</keyword>
<proteinExistence type="predicted"/>
<evidence type="ECO:0000256" key="1">
    <source>
        <dbReference type="ARBA" id="ARBA00004651"/>
    </source>
</evidence>
<dbReference type="PANTHER" id="PTHR33908">
    <property type="entry name" value="MANNOSYLTRANSFERASE YKCB-RELATED"/>
    <property type="match status" value="1"/>
</dbReference>
<keyword evidence="6 8" id="KW-1133">Transmembrane helix</keyword>
<feature type="transmembrane region" description="Helical" evidence="8">
    <location>
        <begin position="350"/>
        <end position="366"/>
    </location>
</feature>
<reference evidence="10 11" key="1">
    <citation type="journal article" date="2016" name="Nat. Commun.">
        <title>Thousands of microbial genomes shed light on interconnected biogeochemical processes in an aquifer system.</title>
        <authorList>
            <person name="Anantharaman K."/>
            <person name="Brown C.T."/>
            <person name="Hug L.A."/>
            <person name="Sharon I."/>
            <person name="Castelle C.J."/>
            <person name="Probst A.J."/>
            <person name="Thomas B.C."/>
            <person name="Singh A."/>
            <person name="Wilkins M.J."/>
            <person name="Karaoz U."/>
            <person name="Brodie E.L."/>
            <person name="Williams K.H."/>
            <person name="Hubbard S.S."/>
            <person name="Banfield J.F."/>
        </authorList>
    </citation>
    <scope>NUCLEOTIDE SEQUENCE [LARGE SCALE GENOMIC DNA]</scope>
</reference>
<feature type="transmembrane region" description="Helical" evidence="8">
    <location>
        <begin position="129"/>
        <end position="145"/>
    </location>
</feature>
<evidence type="ECO:0000256" key="7">
    <source>
        <dbReference type="ARBA" id="ARBA00023136"/>
    </source>
</evidence>
<sequence length="530" mass="61754">MKSNQLILILLLFLTFLTPFLSARNFSPAYDELTHLPSGFSYLKTGELKLNPEHPPLVKMLAAAPLLFLNLKFDPNDPNLAGPKTDEWQFGRDLLFNNGVDRVMFWGRIPIILLSVLLGWYVFRWGRELFGYNAGIIGLFIYALMPNIIAHAQFVTMDLGVTAFSFIAMYHLWKFTLQPNKKNIVLSGLTLGLALGSKFSAVLLLPISLILLAIYIQKNYSRSNWPAKISALSKIIIPVWGLAFLIIWCLYLFPKDFLFYWHGMSTVYANKNPEHFYYLNGSFDHGGWWYYFLWAFIIKTPVPFLAVLGWALFRYKKMALGFLNSAFIFLPVILFLWITSWKAHNIGVRYLLPIYPFLILFVSGWLSDKFRISNFEFRIFSRKIKNATVLIFLLAGWYTYSTVRAYPDYLPYFNELVGGSSNGYKYLDDSNIEWGHDLKRLKAYQDKYPELKVFLWVEKDAYRSYGIKNILLLDFKGDWLSPKGRYAVSTHVLIRTRLASQVYGNEILNWMDNYKPIDRIGQSFFIYEFR</sequence>
<evidence type="ECO:0000256" key="5">
    <source>
        <dbReference type="ARBA" id="ARBA00022692"/>
    </source>
</evidence>
<keyword evidence="3" id="KW-0328">Glycosyltransferase</keyword>
<evidence type="ECO:0000256" key="2">
    <source>
        <dbReference type="ARBA" id="ARBA00022475"/>
    </source>
</evidence>
<dbReference type="AlphaFoldDB" id="A0A1F8FMS3"/>
<evidence type="ECO:0000256" key="3">
    <source>
        <dbReference type="ARBA" id="ARBA00022676"/>
    </source>
</evidence>
<dbReference type="GO" id="GO:0005886">
    <property type="term" value="C:plasma membrane"/>
    <property type="evidence" value="ECO:0007669"/>
    <property type="project" value="UniProtKB-SubCell"/>
</dbReference>
<keyword evidence="2" id="KW-1003">Cell membrane</keyword>
<feature type="transmembrane region" description="Helical" evidence="8">
    <location>
        <begin position="105"/>
        <end position="123"/>
    </location>
</feature>
<feature type="transmembrane region" description="Helical" evidence="8">
    <location>
        <begin position="193"/>
        <end position="215"/>
    </location>
</feature>
<comment type="caution">
    <text evidence="10">The sequence shown here is derived from an EMBL/GenBank/DDBJ whole genome shotgun (WGS) entry which is preliminary data.</text>
</comment>
<evidence type="ECO:0000259" key="9">
    <source>
        <dbReference type="Pfam" id="PF13231"/>
    </source>
</evidence>
<dbReference type="EMBL" id="MGJV01000039">
    <property type="protein sequence ID" value="OGN13609.1"/>
    <property type="molecule type" value="Genomic_DNA"/>
</dbReference>
<dbReference type="GO" id="GO:0016763">
    <property type="term" value="F:pentosyltransferase activity"/>
    <property type="evidence" value="ECO:0007669"/>
    <property type="project" value="TreeGrafter"/>
</dbReference>
<evidence type="ECO:0000313" key="11">
    <source>
        <dbReference type="Proteomes" id="UP000176581"/>
    </source>
</evidence>
<dbReference type="GO" id="GO:0009103">
    <property type="term" value="P:lipopolysaccharide biosynthetic process"/>
    <property type="evidence" value="ECO:0007669"/>
    <property type="project" value="UniProtKB-ARBA"/>
</dbReference>
<accession>A0A1F8FMS3</accession>
<protein>
    <recommendedName>
        <fullName evidence="9">Glycosyltransferase RgtA/B/C/D-like domain-containing protein</fullName>
    </recommendedName>
</protein>
<keyword evidence="7 8" id="KW-0472">Membrane</keyword>
<feature type="transmembrane region" description="Helical" evidence="8">
    <location>
        <begin position="235"/>
        <end position="253"/>
    </location>
</feature>
<dbReference type="Pfam" id="PF13231">
    <property type="entry name" value="PMT_2"/>
    <property type="match status" value="1"/>
</dbReference>
<dbReference type="InterPro" id="IPR050297">
    <property type="entry name" value="LipidA_mod_glycosyltrf_83"/>
</dbReference>
<evidence type="ECO:0000256" key="8">
    <source>
        <dbReference type="SAM" id="Phobius"/>
    </source>
</evidence>
<feature type="transmembrane region" description="Helical" evidence="8">
    <location>
        <begin position="288"/>
        <end position="313"/>
    </location>
</feature>
<evidence type="ECO:0000313" key="10">
    <source>
        <dbReference type="EMBL" id="OGN13609.1"/>
    </source>
</evidence>
<gene>
    <name evidence="10" type="ORF">A3J47_04200</name>
</gene>
<comment type="subcellular location">
    <subcellularLocation>
        <location evidence="1">Cell membrane</location>
        <topology evidence="1">Multi-pass membrane protein</topology>
    </subcellularLocation>
</comment>
<evidence type="ECO:0000256" key="6">
    <source>
        <dbReference type="ARBA" id="ARBA00022989"/>
    </source>
</evidence>
<name>A0A1F8FMS3_9BACT</name>